<feature type="transmembrane region" description="Helical" evidence="5">
    <location>
        <begin position="41"/>
        <end position="61"/>
    </location>
</feature>
<organism evidence="7 8">
    <name type="scientific">Pseudotabrizicola algicola</name>
    <dbReference type="NCBI Taxonomy" id="2709381"/>
    <lineage>
        <taxon>Bacteria</taxon>
        <taxon>Pseudomonadati</taxon>
        <taxon>Pseudomonadota</taxon>
        <taxon>Alphaproteobacteria</taxon>
        <taxon>Rhodobacterales</taxon>
        <taxon>Paracoccaceae</taxon>
        <taxon>Pseudotabrizicola</taxon>
    </lineage>
</organism>
<protein>
    <submittedName>
        <fullName evidence="7">Rhomboid family intramembrane serine protease</fullName>
    </submittedName>
</protein>
<dbReference type="InterPro" id="IPR022764">
    <property type="entry name" value="Peptidase_S54_rhomboid_dom"/>
</dbReference>
<dbReference type="InterPro" id="IPR035952">
    <property type="entry name" value="Rhomboid-like_sf"/>
</dbReference>
<dbReference type="Pfam" id="PF01694">
    <property type="entry name" value="Rhomboid"/>
    <property type="match status" value="1"/>
</dbReference>
<comment type="subcellular location">
    <subcellularLocation>
        <location evidence="1">Membrane</location>
        <topology evidence="1">Multi-pass membrane protein</topology>
    </subcellularLocation>
</comment>
<evidence type="ECO:0000259" key="6">
    <source>
        <dbReference type="Pfam" id="PF01694"/>
    </source>
</evidence>
<evidence type="ECO:0000313" key="8">
    <source>
        <dbReference type="Proteomes" id="UP000481421"/>
    </source>
</evidence>
<proteinExistence type="predicted"/>
<evidence type="ECO:0000256" key="2">
    <source>
        <dbReference type="ARBA" id="ARBA00022692"/>
    </source>
</evidence>
<keyword evidence="7" id="KW-0378">Hydrolase</keyword>
<dbReference type="Gene3D" id="1.20.1540.10">
    <property type="entry name" value="Rhomboid-like"/>
    <property type="match status" value="1"/>
</dbReference>
<feature type="transmembrane region" description="Helical" evidence="5">
    <location>
        <begin position="128"/>
        <end position="147"/>
    </location>
</feature>
<dbReference type="Proteomes" id="UP000481421">
    <property type="component" value="Unassembled WGS sequence"/>
</dbReference>
<reference evidence="7 8" key="1">
    <citation type="submission" date="2020-02" db="EMBL/GenBank/DDBJ databases">
        <title>Rhodobacter algicola sp. nov., isolated from microalga culture.</title>
        <authorList>
            <person name="Park C.-Y."/>
        </authorList>
    </citation>
    <scope>NUCLEOTIDE SEQUENCE [LARGE SCALE GENOMIC DNA]</scope>
    <source>
        <strain evidence="7 8">ETT8</strain>
    </source>
</reference>
<dbReference type="PANTHER" id="PTHR43731">
    <property type="entry name" value="RHOMBOID PROTEASE"/>
    <property type="match status" value="1"/>
</dbReference>
<feature type="transmembrane region" description="Helical" evidence="5">
    <location>
        <begin position="73"/>
        <end position="92"/>
    </location>
</feature>
<feature type="transmembrane region" description="Helical" evidence="5">
    <location>
        <begin position="198"/>
        <end position="217"/>
    </location>
</feature>
<sequence>MMPYGQTIPARYPAVAVWTLIAACVLAFLHQTSLPPRVLEVFLFHYALVPARFFGPLAAVAPGDPMVFLTNMFLHGGWLHLILNMWTLWVFGPAVEDRLGSLRFLGFYLVCGLAASFAHALANPDSVIPALGASGAIAGIIGCYARFFPHARLVMMVPVLFIPLFFEVRAIVFAAIWFAMQAIPGILEFGQQTDSGGIAWWAHIGGFVAGWLLAPLVHRPRRGYRRYYRDEGIAGFRPDGRRIGGRGPWG</sequence>
<dbReference type="PANTHER" id="PTHR43731:SF26">
    <property type="entry name" value="RHOMBOID-LIKE PROTEIN 10, CHLOROPLASTIC"/>
    <property type="match status" value="1"/>
</dbReference>
<feature type="transmembrane region" description="Helical" evidence="5">
    <location>
        <begin position="12"/>
        <end position="29"/>
    </location>
</feature>
<accession>A0A6B3RPP5</accession>
<dbReference type="GO" id="GO:0004252">
    <property type="term" value="F:serine-type endopeptidase activity"/>
    <property type="evidence" value="ECO:0007669"/>
    <property type="project" value="InterPro"/>
</dbReference>
<dbReference type="RefSeq" id="WP_164614564.1">
    <property type="nucleotide sequence ID" value="NZ_JAAIKE010000008.1"/>
</dbReference>
<feature type="transmembrane region" description="Helical" evidence="5">
    <location>
        <begin position="104"/>
        <end position="122"/>
    </location>
</feature>
<evidence type="ECO:0000256" key="1">
    <source>
        <dbReference type="ARBA" id="ARBA00004141"/>
    </source>
</evidence>
<keyword evidence="7" id="KW-0645">Protease</keyword>
<gene>
    <name evidence="7" type="ORF">G3572_18195</name>
</gene>
<dbReference type="EMBL" id="JAAIKE010000008">
    <property type="protein sequence ID" value="NEX48144.1"/>
    <property type="molecule type" value="Genomic_DNA"/>
</dbReference>
<feature type="domain" description="Peptidase S54 rhomboid" evidence="6">
    <location>
        <begin position="67"/>
        <end position="219"/>
    </location>
</feature>
<dbReference type="SUPFAM" id="SSF144091">
    <property type="entry name" value="Rhomboid-like"/>
    <property type="match status" value="1"/>
</dbReference>
<dbReference type="AlphaFoldDB" id="A0A6B3RPP5"/>
<dbReference type="FunFam" id="1.20.1540.10:FF:000027">
    <property type="entry name" value="Rhomboid family intramembrane serine protease"/>
    <property type="match status" value="1"/>
</dbReference>
<keyword evidence="8" id="KW-1185">Reference proteome</keyword>
<evidence type="ECO:0000256" key="5">
    <source>
        <dbReference type="SAM" id="Phobius"/>
    </source>
</evidence>
<feature type="transmembrane region" description="Helical" evidence="5">
    <location>
        <begin position="159"/>
        <end position="178"/>
    </location>
</feature>
<keyword evidence="4 5" id="KW-0472">Membrane</keyword>
<dbReference type="GO" id="GO:0006508">
    <property type="term" value="P:proteolysis"/>
    <property type="evidence" value="ECO:0007669"/>
    <property type="project" value="UniProtKB-KW"/>
</dbReference>
<dbReference type="GO" id="GO:0016020">
    <property type="term" value="C:membrane"/>
    <property type="evidence" value="ECO:0007669"/>
    <property type="project" value="UniProtKB-SubCell"/>
</dbReference>
<evidence type="ECO:0000256" key="3">
    <source>
        <dbReference type="ARBA" id="ARBA00022989"/>
    </source>
</evidence>
<evidence type="ECO:0000256" key="4">
    <source>
        <dbReference type="ARBA" id="ARBA00023136"/>
    </source>
</evidence>
<dbReference type="InterPro" id="IPR050925">
    <property type="entry name" value="Rhomboid_protease_S54"/>
</dbReference>
<keyword evidence="2 5" id="KW-0812">Transmembrane</keyword>
<keyword evidence="3 5" id="KW-1133">Transmembrane helix</keyword>
<comment type="caution">
    <text evidence="7">The sequence shown here is derived from an EMBL/GenBank/DDBJ whole genome shotgun (WGS) entry which is preliminary data.</text>
</comment>
<evidence type="ECO:0000313" key="7">
    <source>
        <dbReference type="EMBL" id="NEX48144.1"/>
    </source>
</evidence>
<name>A0A6B3RPP5_9RHOB</name>